<dbReference type="Pfam" id="PF01479">
    <property type="entry name" value="S4"/>
    <property type="match status" value="1"/>
</dbReference>
<dbReference type="SUPFAM" id="SSF55174">
    <property type="entry name" value="Alpha-L RNA-binding motif"/>
    <property type="match status" value="1"/>
</dbReference>
<name>A0ABR3UDN8_9PLEO</name>
<keyword evidence="10" id="KW-1185">Reference proteome</keyword>
<evidence type="ECO:0000256" key="4">
    <source>
        <dbReference type="ARBA" id="ARBA00022884"/>
    </source>
</evidence>
<keyword evidence="4 7" id="KW-0694">RNA-binding</keyword>
<dbReference type="Proteomes" id="UP001578633">
    <property type="component" value="Chromosome 7"/>
</dbReference>
<accession>A0ABR3UDN8</accession>
<dbReference type="Gene3D" id="3.10.290.10">
    <property type="entry name" value="RNA-binding S4 domain"/>
    <property type="match status" value="1"/>
</dbReference>
<dbReference type="InterPro" id="IPR001912">
    <property type="entry name" value="Ribosomal_uS4_N"/>
</dbReference>
<evidence type="ECO:0000256" key="5">
    <source>
        <dbReference type="ARBA" id="ARBA00023242"/>
    </source>
</evidence>
<dbReference type="InterPro" id="IPR022801">
    <property type="entry name" value="Ribosomal_uS4"/>
</dbReference>
<dbReference type="PANTHER" id="PTHR11831">
    <property type="entry name" value="30S 40S RIBOSOMAL PROTEIN"/>
    <property type="match status" value="1"/>
</dbReference>
<dbReference type="GeneID" id="96087833"/>
<dbReference type="SMART" id="SM01390">
    <property type="entry name" value="Ribosomal_S4"/>
    <property type="match status" value="1"/>
</dbReference>
<comment type="similarity">
    <text evidence="2">Belongs to the universal ribosomal protein uS4 family.</text>
</comment>
<dbReference type="RefSeq" id="XP_069304674.1">
    <property type="nucleotide sequence ID" value="XM_069453665.1"/>
</dbReference>
<dbReference type="EMBL" id="JBHGVX010000007">
    <property type="protein sequence ID" value="KAL1794090.1"/>
    <property type="molecule type" value="Genomic_DNA"/>
</dbReference>
<comment type="subcellular location">
    <subcellularLocation>
        <location evidence="1">Nucleus</location>
        <location evidence="1">Nucleolus</location>
    </subcellularLocation>
</comment>
<keyword evidence="6" id="KW-0687">Ribonucleoprotein</keyword>
<dbReference type="InterPro" id="IPR002942">
    <property type="entry name" value="S4_RNA-bd"/>
</dbReference>
<evidence type="ECO:0000256" key="3">
    <source>
        <dbReference type="ARBA" id="ARBA00022517"/>
    </source>
</evidence>
<dbReference type="CDD" id="cd00165">
    <property type="entry name" value="S4"/>
    <property type="match status" value="1"/>
</dbReference>
<evidence type="ECO:0000313" key="10">
    <source>
        <dbReference type="Proteomes" id="UP001578633"/>
    </source>
</evidence>
<dbReference type="InterPro" id="IPR036986">
    <property type="entry name" value="S4_RNA-bd_sf"/>
</dbReference>
<reference evidence="9 10" key="1">
    <citation type="submission" date="2024-09" db="EMBL/GenBank/DDBJ databases">
        <title>T2T genomes of carrot and Alternaria dauci and their utility for understanding host-pathogen interaction during carrot leaf blight disease.</title>
        <authorList>
            <person name="Liu W."/>
            <person name="Xu S."/>
            <person name="Ou C."/>
            <person name="Liu X."/>
            <person name="Zhuang F."/>
            <person name="Deng X.W."/>
        </authorList>
    </citation>
    <scope>NUCLEOTIDE SEQUENCE [LARGE SCALE GENOMIC DNA]</scope>
    <source>
        <strain evidence="9 10">A2016</strain>
    </source>
</reference>
<evidence type="ECO:0000259" key="8">
    <source>
        <dbReference type="SMART" id="SM01390"/>
    </source>
</evidence>
<keyword evidence="3" id="KW-0690">Ribosome biogenesis</keyword>
<proteinExistence type="inferred from homology"/>
<dbReference type="PANTHER" id="PTHR11831:SF1">
    <property type="entry name" value="U3 SMALL NUCLEOLAR RIBONUCLEOPROTEIN PROTEIN IMP3"/>
    <property type="match status" value="1"/>
</dbReference>
<gene>
    <name evidence="9" type="ORF">ACET3X_007511</name>
</gene>
<dbReference type="PROSITE" id="PS50889">
    <property type="entry name" value="S4"/>
    <property type="match status" value="1"/>
</dbReference>
<feature type="domain" description="Small ribosomal subunit protein uS4 N-terminal" evidence="8">
    <location>
        <begin position="4"/>
        <end position="112"/>
    </location>
</feature>
<protein>
    <recommendedName>
        <fullName evidence="8">Small ribosomal subunit protein uS4 N-terminal domain-containing protein</fullName>
    </recommendedName>
</protein>
<dbReference type="Pfam" id="PF00163">
    <property type="entry name" value="Ribosomal_S4"/>
    <property type="match status" value="1"/>
</dbReference>
<evidence type="ECO:0000313" key="9">
    <source>
        <dbReference type="EMBL" id="KAL1794090.1"/>
    </source>
</evidence>
<evidence type="ECO:0000256" key="6">
    <source>
        <dbReference type="ARBA" id="ARBA00023274"/>
    </source>
</evidence>
<comment type="caution">
    <text evidence="9">The sequence shown here is derived from an EMBL/GenBank/DDBJ whole genome shotgun (WGS) entry which is preliminary data.</text>
</comment>
<keyword evidence="5" id="KW-0539">Nucleus</keyword>
<evidence type="ECO:0000256" key="2">
    <source>
        <dbReference type="ARBA" id="ARBA00007465"/>
    </source>
</evidence>
<sequence length="189" mass="21789">MVRKLKHHEQKLLKKVDFNTYKSDNDHREAAVMRRYAIQGRDDYRKYNQLAGSLRQLAHRVAALDPADPFRHKQEDLILEKLFSMGLLGTGGGGRGKLSDVEHKLTVSAFARRRLPVVMTRLRMADHVQSAVTLVEQGHVRVGTDVVTDPAYLVTRNMEDFVTWVDSSKIKRNIMKYRDKLDDFELEAL</sequence>
<evidence type="ECO:0000256" key="1">
    <source>
        <dbReference type="ARBA" id="ARBA00004604"/>
    </source>
</evidence>
<evidence type="ECO:0000256" key="7">
    <source>
        <dbReference type="PROSITE-ProRule" id="PRU00182"/>
    </source>
</evidence>
<organism evidence="9 10">
    <name type="scientific">Alternaria dauci</name>
    <dbReference type="NCBI Taxonomy" id="48095"/>
    <lineage>
        <taxon>Eukaryota</taxon>
        <taxon>Fungi</taxon>
        <taxon>Dikarya</taxon>
        <taxon>Ascomycota</taxon>
        <taxon>Pezizomycotina</taxon>
        <taxon>Dothideomycetes</taxon>
        <taxon>Pleosporomycetidae</taxon>
        <taxon>Pleosporales</taxon>
        <taxon>Pleosporineae</taxon>
        <taxon>Pleosporaceae</taxon>
        <taxon>Alternaria</taxon>
        <taxon>Alternaria sect. Porri</taxon>
    </lineage>
</organism>